<evidence type="ECO:0000313" key="10">
    <source>
        <dbReference type="Proteomes" id="UP000886884"/>
    </source>
</evidence>
<keyword evidence="2 7" id="KW-0813">Transport</keyword>
<dbReference type="InterPro" id="IPR035906">
    <property type="entry name" value="MetI-like_sf"/>
</dbReference>
<keyword evidence="4 7" id="KW-0812">Transmembrane</keyword>
<dbReference type="PROSITE" id="PS50928">
    <property type="entry name" value="ABC_TM1"/>
    <property type="match status" value="1"/>
</dbReference>
<feature type="transmembrane region" description="Helical" evidence="7">
    <location>
        <begin position="24"/>
        <end position="43"/>
    </location>
</feature>
<evidence type="ECO:0000256" key="2">
    <source>
        <dbReference type="ARBA" id="ARBA00022448"/>
    </source>
</evidence>
<feature type="transmembrane region" description="Helical" evidence="7">
    <location>
        <begin position="223"/>
        <end position="249"/>
    </location>
</feature>
<protein>
    <submittedName>
        <fullName evidence="9">Sugar ABC transporter permease</fullName>
    </submittedName>
</protein>
<reference evidence="9" key="1">
    <citation type="submission" date="2020-10" db="EMBL/GenBank/DDBJ databases">
        <authorList>
            <person name="Gilroy R."/>
        </authorList>
    </citation>
    <scope>NUCLEOTIDE SEQUENCE</scope>
    <source>
        <strain evidence="9">CHK183-6373</strain>
    </source>
</reference>
<evidence type="ECO:0000256" key="3">
    <source>
        <dbReference type="ARBA" id="ARBA00022475"/>
    </source>
</evidence>
<evidence type="ECO:0000256" key="4">
    <source>
        <dbReference type="ARBA" id="ARBA00022692"/>
    </source>
</evidence>
<keyword evidence="6 7" id="KW-0472">Membrane</keyword>
<evidence type="ECO:0000259" key="8">
    <source>
        <dbReference type="PROSITE" id="PS50928"/>
    </source>
</evidence>
<comment type="caution">
    <text evidence="9">The sequence shown here is derived from an EMBL/GenBank/DDBJ whole genome shotgun (WGS) entry which is preliminary data.</text>
</comment>
<keyword evidence="3" id="KW-1003">Cell membrane</keyword>
<accession>A0A9D1P812</accession>
<dbReference type="InterPro" id="IPR000515">
    <property type="entry name" value="MetI-like"/>
</dbReference>
<feature type="transmembrane region" description="Helical" evidence="7">
    <location>
        <begin position="125"/>
        <end position="145"/>
    </location>
</feature>
<dbReference type="PANTHER" id="PTHR43227:SF11">
    <property type="entry name" value="BLL4140 PROTEIN"/>
    <property type="match status" value="1"/>
</dbReference>
<dbReference type="GO" id="GO:0055085">
    <property type="term" value="P:transmembrane transport"/>
    <property type="evidence" value="ECO:0007669"/>
    <property type="project" value="InterPro"/>
</dbReference>
<dbReference type="Pfam" id="PF00528">
    <property type="entry name" value="BPD_transp_1"/>
    <property type="match status" value="1"/>
</dbReference>
<feature type="domain" description="ABC transmembrane type-1" evidence="8">
    <location>
        <begin position="85"/>
        <end position="305"/>
    </location>
</feature>
<dbReference type="GO" id="GO:0005886">
    <property type="term" value="C:plasma membrane"/>
    <property type="evidence" value="ECO:0007669"/>
    <property type="project" value="UniProtKB-SubCell"/>
</dbReference>
<dbReference type="SUPFAM" id="SSF161098">
    <property type="entry name" value="MetI-like"/>
    <property type="match status" value="1"/>
</dbReference>
<evidence type="ECO:0000256" key="1">
    <source>
        <dbReference type="ARBA" id="ARBA00004651"/>
    </source>
</evidence>
<feature type="transmembrane region" description="Helical" evidence="7">
    <location>
        <begin position="178"/>
        <end position="202"/>
    </location>
</feature>
<dbReference type="Proteomes" id="UP000886884">
    <property type="component" value="Unassembled WGS sequence"/>
</dbReference>
<dbReference type="Gene3D" id="1.10.3720.10">
    <property type="entry name" value="MetI-like"/>
    <property type="match status" value="1"/>
</dbReference>
<evidence type="ECO:0000256" key="7">
    <source>
        <dbReference type="RuleBase" id="RU363032"/>
    </source>
</evidence>
<proteinExistence type="inferred from homology"/>
<sequence>MVKGVRSGRPSALQRSLHIFRRRWQLHAFMLIPLIYIIIFAYVPMFGLQIAFKNYTIRAGVFGSPWAGFRHFETFFNSFHFWRSLRNTIVISLYSLCVGFPIPIIFALLMNLVRNLRFRKVVQTVTYLPHFISTVVLVGMIVQMLNPVTGLYGVLYKMLGGQGYPTAPTSIPRAFYHLYVWSGVWQGFGWSSIIYMAALAGVPMELHEAAMVDGASRLRRVVVIDLPTIMPTILILFIMNVGSLLGIGFEKAYLMQNSLNLEYSEIIATHVYKMTFQSTSSTKYSYSTAVGLFNSVVNCTLLLIVNFITKRLSADNTSLF</sequence>
<dbReference type="EMBL" id="DVOT01000088">
    <property type="protein sequence ID" value="HIV27289.1"/>
    <property type="molecule type" value="Genomic_DNA"/>
</dbReference>
<dbReference type="InterPro" id="IPR050809">
    <property type="entry name" value="UgpAE/MalFG_permease"/>
</dbReference>
<dbReference type="CDD" id="cd06261">
    <property type="entry name" value="TM_PBP2"/>
    <property type="match status" value="1"/>
</dbReference>
<name>A0A9D1P812_9FIRM</name>
<comment type="subcellular location">
    <subcellularLocation>
        <location evidence="1 7">Cell membrane</location>
        <topology evidence="1 7">Multi-pass membrane protein</topology>
    </subcellularLocation>
</comment>
<feature type="transmembrane region" description="Helical" evidence="7">
    <location>
        <begin position="89"/>
        <end position="113"/>
    </location>
</feature>
<evidence type="ECO:0000256" key="5">
    <source>
        <dbReference type="ARBA" id="ARBA00022989"/>
    </source>
</evidence>
<organism evidence="9 10">
    <name type="scientific">Candidatus Ornithocaccomicrobium faecavium</name>
    <dbReference type="NCBI Taxonomy" id="2840890"/>
    <lineage>
        <taxon>Bacteria</taxon>
        <taxon>Bacillati</taxon>
        <taxon>Bacillota</taxon>
        <taxon>Clostridia</taxon>
        <taxon>Candidatus Ornithocaccomicrobium</taxon>
    </lineage>
</organism>
<evidence type="ECO:0000256" key="6">
    <source>
        <dbReference type="ARBA" id="ARBA00023136"/>
    </source>
</evidence>
<reference evidence="9" key="2">
    <citation type="journal article" date="2021" name="PeerJ">
        <title>Extensive microbial diversity within the chicken gut microbiome revealed by metagenomics and culture.</title>
        <authorList>
            <person name="Gilroy R."/>
            <person name="Ravi A."/>
            <person name="Getino M."/>
            <person name="Pursley I."/>
            <person name="Horton D.L."/>
            <person name="Alikhan N.F."/>
            <person name="Baker D."/>
            <person name="Gharbi K."/>
            <person name="Hall N."/>
            <person name="Watson M."/>
            <person name="Adriaenssens E.M."/>
            <person name="Foster-Nyarko E."/>
            <person name="Jarju S."/>
            <person name="Secka A."/>
            <person name="Antonio M."/>
            <person name="Oren A."/>
            <person name="Chaudhuri R.R."/>
            <person name="La Ragione R."/>
            <person name="Hildebrand F."/>
            <person name="Pallen M.J."/>
        </authorList>
    </citation>
    <scope>NUCLEOTIDE SEQUENCE</scope>
    <source>
        <strain evidence="9">CHK183-6373</strain>
    </source>
</reference>
<evidence type="ECO:0000313" key="9">
    <source>
        <dbReference type="EMBL" id="HIV27289.1"/>
    </source>
</evidence>
<dbReference type="PANTHER" id="PTHR43227">
    <property type="entry name" value="BLL4140 PROTEIN"/>
    <property type="match status" value="1"/>
</dbReference>
<feature type="transmembrane region" description="Helical" evidence="7">
    <location>
        <begin position="284"/>
        <end position="308"/>
    </location>
</feature>
<dbReference type="AlphaFoldDB" id="A0A9D1P812"/>
<comment type="similarity">
    <text evidence="7">Belongs to the binding-protein-dependent transport system permease family.</text>
</comment>
<keyword evidence="5 7" id="KW-1133">Transmembrane helix</keyword>
<gene>
    <name evidence="9" type="ORF">IAA64_04930</name>
</gene>